<keyword evidence="3 10" id="KW-0808">Transferase</keyword>
<evidence type="ECO:0000256" key="4">
    <source>
        <dbReference type="ARBA" id="ARBA00022695"/>
    </source>
</evidence>
<evidence type="ECO:0000256" key="10">
    <source>
        <dbReference type="RuleBase" id="RU361228"/>
    </source>
</evidence>
<evidence type="ECO:0000256" key="8">
    <source>
        <dbReference type="ARBA" id="ARBA00023157"/>
    </source>
</evidence>
<dbReference type="PANTHER" id="PTHR10339:SF19">
    <property type="entry name" value="GPI-LINKED NAD(P)(+)--ARGININE ADP-RIBOSYLTRANSFERASE 1"/>
    <property type="match status" value="1"/>
</dbReference>
<keyword evidence="12" id="KW-1185">Reference proteome</keyword>
<comment type="similarity">
    <text evidence="1 10">Belongs to the Arg-specific ADP-ribosyltransferase family.</text>
</comment>
<dbReference type="EMBL" id="JANPWB010000012">
    <property type="protein sequence ID" value="KAJ1120565.1"/>
    <property type="molecule type" value="Genomic_DNA"/>
</dbReference>
<dbReference type="AlphaFoldDB" id="A0AAV7P040"/>
<evidence type="ECO:0000256" key="6">
    <source>
        <dbReference type="ARBA" id="ARBA00022857"/>
    </source>
</evidence>
<dbReference type="Gene3D" id="3.90.176.10">
    <property type="entry name" value="Toxin ADP-ribosyltransferase, Chain A, domain 1"/>
    <property type="match status" value="1"/>
</dbReference>
<accession>A0AAV7P040</accession>
<gene>
    <name evidence="11" type="ORF">NDU88_008728</name>
</gene>
<reference evidence="11" key="1">
    <citation type="journal article" date="2022" name="bioRxiv">
        <title>Sequencing and chromosome-scale assembly of the giantPleurodeles waltlgenome.</title>
        <authorList>
            <person name="Brown T."/>
            <person name="Elewa A."/>
            <person name="Iarovenko S."/>
            <person name="Subramanian E."/>
            <person name="Araus A.J."/>
            <person name="Petzold A."/>
            <person name="Susuki M."/>
            <person name="Suzuki K.-i.T."/>
            <person name="Hayashi T."/>
            <person name="Toyoda A."/>
            <person name="Oliveira C."/>
            <person name="Osipova E."/>
            <person name="Leigh N.D."/>
            <person name="Simon A."/>
            <person name="Yun M.H."/>
        </authorList>
    </citation>
    <scope>NUCLEOTIDE SEQUENCE</scope>
    <source>
        <strain evidence="11">20211129_DDA</strain>
        <tissue evidence="11">Liver</tissue>
    </source>
</reference>
<dbReference type="PRINTS" id="PR00970">
    <property type="entry name" value="RIBTRNSFRASE"/>
</dbReference>
<evidence type="ECO:0000313" key="12">
    <source>
        <dbReference type="Proteomes" id="UP001066276"/>
    </source>
</evidence>
<evidence type="ECO:0000256" key="2">
    <source>
        <dbReference type="ARBA" id="ARBA00022676"/>
    </source>
</evidence>
<dbReference type="GO" id="GO:0003950">
    <property type="term" value="F:NAD+ poly-ADP-ribosyltransferase activity"/>
    <property type="evidence" value="ECO:0007669"/>
    <property type="project" value="TreeGrafter"/>
</dbReference>
<sequence>MEVELPSLNKTEFAKNKYLATAWKSARSKWENRADTTVLPSGFRDEHAIAILAITSSTALYKTFNKAILEEQQEAPQCVNVYRGFRAIRYKIQQRKRALVWPAYLLVIQPKKWLEVWQAHSL</sequence>
<evidence type="ECO:0000313" key="11">
    <source>
        <dbReference type="EMBL" id="KAJ1120565.1"/>
    </source>
</evidence>
<proteinExistence type="inferred from homology"/>
<evidence type="ECO:0000256" key="9">
    <source>
        <dbReference type="ARBA" id="ARBA00047597"/>
    </source>
</evidence>
<keyword evidence="8" id="KW-1015">Disulfide bond</keyword>
<dbReference type="SUPFAM" id="SSF56399">
    <property type="entry name" value="ADP-ribosylation"/>
    <property type="match status" value="1"/>
</dbReference>
<comment type="catalytic activity">
    <reaction evidence="9 10">
        <text>L-arginyl-[protein] + NAD(+) = N(omega)-(ADP-D-ribosyl)-L-arginyl-[protein] + nicotinamide + H(+)</text>
        <dbReference type="Rhea" id="RHEA:19149"/>
        <dbReference type="Rhea" id="RHEA-COMP:10532"/>
        <dbReference type="Rhea" id="RHEA-COMP:15087"/>
        <dbReference type="ChEBI" id="CHEBI:15378"/>
        <dbReference type="ChEBI" id="CHEBI:17154"/>
        <dbReference type="ChEBI" id="CHEBI:29965"/>
        <dbReference type="ChEBI" id="CHEBI:57540"/>
        <dbReference type="ChEBI" id="CHEBI:142554"/>
        <dbReference type="EC" id="2.4.2.31"/>
    </reaction>
</comment>
<comment type="caution">
    <text evidence="11">The sequence shown here is derived from an EMBL/GenBank/DDBJ whole genome shotgun (WGS) entry which is preliminary data.</text>
</comment>
<dbReference type="InterPro" id="IPR050999">
    <property type="entry name" value="ADP-ribosyltransferase_ARG"/>
</dbReference>
<dbReference type="GO" id="GO:0106274">
    <property type="term" value="F:NAD+-protein-arginine ADP-ribosyltransferase activity"/>
    <property type="evidence" value="ECO:0007669"/>
    <property type="project" value="UniProtKB-EC"/>
</dbReference>
<name>A0AAV7P040_PLEWA</name>
<evidence type="ECO:0000256" key="7">
    <source>
        <dbReference type="ARBA" id="ARBA00023027"/>
    </source>
</evidence>
<organism evidence="11 12">
    <name type="scientific">Pleurodeles waltl</name>
    <name type="common">Iberian ribbed newt</name>
    <dbReference type="NCBI Taxonomy" id="8319"/>
    <lineage>
        <taxon>Eukaryota</taxon>
        <taxon>Metazoa</taxon>
        <taxon>Chordata</taxon>
        <taxon>Craniata</taxon>
        <taxon>Vertebrata</taxon>
        <taxon>Euteleostomi</taxon>
        <taxon>Amphibia</taxon>
        <taxon>Batrachia</taxon>
        <taxon>Caudata</taxon>
        <taxon>Salamandroidea</taxon>
        <taxon>Salamandridae</taxon>
        <taxon>Pleurodelinae</taxon>
        <taxon>Pleurodeles</taxon>
    </lineage>
</organism>
<dbReference type="EC" id="2.4.2.31" evidence="10"/>
<keyword evidence="6 10" id="KW-0521">NADP</keyword>
<dbReference type="GO" id="GO:0016779">
    <property type="term" value="F:nucleotidyltransferase activity"/>
    <property type="evidence" value="ECO:0007669"/>
    <property type="project" value="UniProtKB-KW"/>
</dbReference>
<dbReference type="PANTHER" id="PTHR10339">
    <property type="entry name" value="ADP-RIBOSYLTRANSFERASE"/>
    <property type="match status" value="1"/>
</dbReference>
<dbReference type="Pfam" id="PF01129">
    <property type="entry name" value="ART"/>
    <property type="match status" value="1"/>
</dbReference>
<keyword evidence="4" id="KW-0548">Nucleotidyltransferase</keyword>
<evidence type="ECO:0000256" key="3">
    <source>
        <dbReference type="ARBA" id="ARBA00022679"/>
    </source>
</evidence>
<dbReference type="Proteomes" id="UP001066276">
    <property type="component" value="Chromosome 8"/>
</dbReference>
<evidence type="ECO:0000256" key="1">
    <source>
        <dbReference type="ARBA" id="ARBA00009558"/>
    </source>
</evidence>
<keyword evidence="2 10" id="KW-0328">Glycosyltransferase</keyword>
<dbReference type="InterPro" id="IPR000768">
    <property type="entry name" value="ART"/>
</dbReference>
<protein>
    <recommendedName>
        <fullName evidence="10">NAD(P)(+)--arginine ADP-ribosyltransferase</fullName>
        <ecNumber evidence="10">2.4.2.31</ecNumber>
    </recommendedName>
    <alternativeName>
        <fullName evidence="10">Mono(ADP-ribosyl)transferase</fullName>
    </alternativeName>
</protein>
<keyword evidence="7 10" id="KW-0520">NAD</keyword>
<keyword evidence="5" id="KW-0732">Signal</keyword>
<evidence type="ECO:0000256" key="5">
    <source>
        <dbReference type="ARBA" id="ARBA00022729"/>
    </source>
</evidence>